<evidence type="ECO:0000256" key="9">
    <source>
        <dbReference type="ARBA" id="ARBA00022777"/>
    </source>
</evidence>
<evidence type="ECO:0000256" key="12">
    <source>
        <dbReference type="ARBA" id="ARBA00023012"/>
    </source>
</evidence>
<evidence type="ECO:0000256" key="1">
    <source>
        <dbReference type="ARBA" id="ARBA00000085"/>
    </source>
</evidence>
<evidence type="ECO:0000259" key="17">
    <source>
        <dbReference type="PROSITE" id="PS50112"/>
    </source>
</evidence>
<dbReference type="GO" id="GO:0005524">
    <property type="term" value="F:ATP binding"/>
    <property type="evidence" value="ECO:0007669"/>
    <property type="project" value="UniProtKB-KW"/>
</dbReference>
<dbReference type="SMART" id="SM00388">
    <property type="entry name" value="HisKA"/>
    <property type="match status" value="1"/>
</dbReference>
<feature type="domain" description="Histidine kinase" evidence="16">
    <location>
        <begin position="438"/>
        <end position="660"/>
    </location>
</feature>
<dbReference type="PROSITE" id="PS50109">
    <property type="entry name" value="HIS_KIN"/>
    <property type="match status" value="1"/>
</dbReference>
<organism evidence="18 19">
    <name type="scientific">Desulfomicrobium apsheronum</name>
    <dbReference type="NCBI Taxonomy" id="52560"/>
    <lineage>
        <taxon>Bacteria</taxon>
        <taxon>Pseudomonadati</taxon>
        <taxon>Thermodesulfobacteriota</taxon>
        <taxon>Desulfovibrionia</taxon>
        <taxon>Desulfovibrionales</taxon>
        <taxon>Desulfomicrobiaceae</taxon>
        <taxon>Desulfomicrobium</taxon>
    </lineage>
</organism>
<evidence type="ECO:0000256" key="14">
    <source>
        <dbReference type="SAM" id="MobiDB-lite"/>
    </source>
</evidence>
<evidence type="ECO:0000256" key="6">
    <source>
        <dbReference type="ARBA" id="ARBA00022679"/>
    </source>
</evidence>
<evidence type="ECO:0000256" key="10">
    <source>
        <dbReference type="ARBA" id="ARBA00022840"/>
    </source>
</evidence>
<dbReference type="CDD" id="cd00130">
    <property type="entry name" value="PAS"/>
    <property type="match status" value="1"/>
</dbReference>
<dbReference type="EC" id="2.7.13.3" evidence="3"/>
<dbReference type="Gene3D" id="3.30.450.20">
    <property type="entry name" value="PAS domain"/>
    <property type="match status" value="1"/>
</dbReference>
<keyword evidence="8" id="KW-0547">Nucleotide-binding</keyword>
<feature type="domain" description="PAS" evidence="17">
    <location>
        <begin position="301"/>
        <end position="371"/>
    </location>
</feature>
<dbReference type="InterPro" id="IPR005467">
    <property type="entry name" value="His_kinase_dom"/>
</dbReference>
<comment type="catalytic activity">
    <reaction evidence="1">
        <text>ATP + protein L-histidine = ADP + protein N-phospho-L-histidine.</text>
        <dbReference type="EC" id="2.7.13.3"/>
    </reaction>
</comment>
<reference evidence="19" key="1">
    <citation type="submission" date="2016-10" db="EMBL/GenBank/DDBJ databases">
        <authorList>
            <person name="Varghese N."/>
            <person name="Submissions S."/>
        </authorList>
    </citation>
    <scope>NUCLEOTIDE SEQUENCE [LARGE SCALE GENOMIC DNA]</scope>
    <source>
        <strain evidence="19">DSM 5918</strain>
    </source>
</reference>
<dbReference type="Pfam" id="PF00512">
    <property type="entry name" value="HisKA"/>
    <property type="match status" value="1"/>
</dbReference>
<keyword evidence="9 18" id="KW-0418">Kinase</keyword>
<evidence type="ECO:0000256" key="15">
    <source>
        <dbReference type="SAM" id="Phobius"/>
    </source>
</evidence>
<dbReference type="STRING" id="52560.SAMN04488082_10828"/>
<feature type="transmembrane region" description="Helical" evidence="15">
    <location>
        <begin position="170"/>
        <end position="189"/>
    </location>
</feature>
<dbReference type="Gene3D" id="3.30.565.10">
    <property type="entry name" value="Histidine kinase-like ATPase, C-terminal domain"/>
    <property type="match status" value="1"/>
</dbReference>
<dbReference type="AlphaFoldDB" id="A0A1I3ULB2"/>
<feature type="region of interest" description="Disordered" evidence="14">
    <location>
        <begin position="663"/>
        <end position="684"/>
    </location>
</feature>
<dbReference type="InterPro" id="IPR035965">
    <property type="entry name" value="PAS-like_dom_sf"/>
</dbReference>
<dbReference type="InterPro" id="IPR000014">
    <property type="entry name" value="PAS"/>
</dbReference>
<dbReference type="SMART" id="SM00091">
    <property type="entry name" value="PAS"/>
    <property type="match status" value="1"/>
</dbReference>
<evidence type="ECO:0000256" key="5">
    <source>
        <dbReference type="ARBA" id="ARBA00022553"/>
    </source>
</evidence>
<dbReference type="InterPro" id="IPR033463">
    <property type="entry name" value="sCache_3"/>
</dbReference>
<dbReference type="PANTHER" id="PTHR43065:SF46">
    <property type="entry name" value="C4-DICARBOXYLATE TRANSPORT SENSOR PROTEIN DCTB"/>
    <property type="match status" value="1"/>
</dbReference>
<dbReference type="PRINTS" id="PR00344">
    <property type="entry name" value="BCTRLSENSOR"/>
</dbReference>
<dbReference type="SMART" id="SM00387">
    <property type="entry name" value="HATPase_c"/>
    <property type="match status" value="1"/>
</dbReference>
<dbReference type="Gene3D" id="1.10.287.130">
    <property type="match status" value="1"/>
</dbReference>
<evidence type="ECO:0000256" key="7">
    <source>
        <dbReference type="ARBA" id="ARBA00022692"/>
    </source>
</evidence>
<dbReference type="NCBIfam" id="TIGR00229">
    <property type="entry name" value="sensory_box"/>
    <property type="match status" value="1"/>
</dbReference>
<dbReference type="InterPro" id="IPR004358">
    <property type="entry name" value="Sig_transdc_His_kin-like_C"/>
</dbReference>
<dbReference type="Pfam" id="PF13426">
    <property type="entry name" value="PAS_9"/>
    <property type="match status" value="1"/>
</dbReference>
<dbReference type="GO" id="GO:0000155">
    <property type="term" value="F:phosphorelay sensor kinase activity"/>
    <property type="evidence" value="ECO:0007669"/>
    <property type="project" value="InterPro"/>
</dbReference>
<keyword evidence="12" id="KW-0902">Two-component regulatory system</keyword>
<comment type="subcellular location">
    <subcellularLocation>
        <location evidence="2">Cell membrane</location>
        <topology evidence="2">Multi-pass membrane protein</topology>
    </subcellularLocation>
</comment>
<dbReference type="CDD" id="cd00082">
    <property type="entry name" value="HisKA"/>
    <property type="match status" value="1"/>
</dbReference>
<dbReference type="InterPro" id="IPR036097">
    <property type="entry name" value="HisK_dim/P_sf"/>
</dbReference>
<dbReference type="RefSeq" id="WP_092374534.1">
    <property type="nucleotide sequence ID" value="NZ_FORX01000008.1"/>
</dbReference>
<dbReference type="Gene3D" id="6.10.340.10">
    <property type="match status" value="1"/>
</dbReference>
<dbReference type="PANTHER" id="PTHR43065">
    <property type="entry name" value="SENSOR HISTIDINE KINASE"/>
    <property type="match status" value="1"/>
</dbReference>
<evidence type="ECO:0000256" key="13">
    <source>
        <dbReference type="ARBA" id="ARBA00023136"/>
    </source>
</evidence>
<dbReference type="InterPro" id="IPR003661">
    <property type="entry name" value="HisK_dim/P_dom"/>
</dbReference>
<evidence type="ECO:0000256" key="11">
    <source>
        <dbReference type="ARBA" id="ARBA00022989"/>
    </source>
</evidence>
<dbReference type="EMBL" id="FORX01000008">
    <property type="protein sequence ID" value="SFJ83685.1"/>
    <property type="molecule type" value="Genomic_DNA"/>
</dbReference>
<dbReference type="OrthoDB" id="9805967at2"/>
<keyword evidence="11 15" id="KW-1133">Transmembrane helix</keyword>
<dbReference type="InterPro" id="IPR003594">
    <property type="entry name" value="HATPase_dom"/>
</dbReference>
<dbReference type="PROSITE" id="PS50112">
    <property type="entry name" value="PAS"/>
    <property type="match status" value="1"/>
</dbReference>
<evidence type="ECO:0000256" key="3">
    <source>
        <dbReference type="ARBA" id="ARBA00012438"/>
    </source>
</evidence>
<keyword evidence="10" id="KW-0067">ATP-binding</keyword>
<sequence>MKPYARISLKNKIFISILAVILMISVTIALLARWILISGLTKELELRGIAVAHSIAERGGGFVLDKNYSELLSLIFEEARLRERQHMINYIFVLDRSEKVLSHTFTVPFPGPLSTANPVLEGNMHSVRLVAVGAQTSYDIAVSMNEGLYRIGTVHVGLSKEHIDKLVAKLRFMFLGFISAVIIIIFYVSHRISRYITSPISRLTNISDELSRGNFDVHLDLGEGLDWAVTNCPAYKDTNMPCWHFDEQGRKSRKSEGKTGQVCSTCLFYRKRGGDEVIQLADSFMSMVWSIRLYRKRLQESEMKYRSLFDSGPDPIFVVDCNTDLILDANPRAEELYEYSKGELLGVSFMVLGHDQVRECLTSLNDAVTNSGCVYYPKVLHYKKGERPFYVNMHACPISYGGTHAMIVAVTDITEMMEKDAQLVQAAKMKTLGEMSAGIAHEINQPLNAIKMGSEYLNLLIEQNREVTETQIRDMATEISQQVDRATDIINNLRAFGKKSGLVMERVDMNEPIRGVLSIIGRQFSIQRITIRLELGEDLPYIKGHNNRLQQVFFNLLNNARDAIQEKMESEPGMWGDILVRTYAREGRVFASFADNGPGIADSVRNKIFEPFFTTKQTGKGMGLGLAITYGIVRDYGGTITIDSQPGQGTTFTLSFPSVESHQALEHNATRVDKKTEQPSETSQ</sequence>
<dbReference type="Pfam" id="PF02518">
    <property type="entry name" value="HATPase_c"/>
    <property type="match status" value="1"/>
</dbReference>
<evidence type="ECO:0000256" key="2">
    <source>
        <dbReference type="ARBA" id="ARBA00004651"/>
    </source>
</evidence>
<keyword evidence="4" id="KW-1003">Cell membrane</keyword>
<dbReference type="SUPFAM" id="SSF55874">
    <property type="entry name" value="ATPase domain of HSP90 chaperone/DNA topoisomerase II/histidine kinase"/>
    <property type="match status" value="1"/>
</dbReference>
<evidence type="ECO:0000259" key="16">
    <source>
        <dbReference type="PROSITE" id="PS50109"/>
    </source>
</evidence>
<evidence type="ECO:0000256" key="8">
    <source>
        <dbReference type="ARBA" id="ARBA00022741"/>
    </source>
</evidence>
<proteinExistence type="predicted"/>
<dbReference type="InterPro" id="IPR036890">
    <property type="entry name" value="HATPase_C_sf"/>
</dbReference>
<gene>
    <name evidence="18" type="ORF">SAMN04488082_10828</name>
</gene>
<feature type="transmembrane region" description="Helical" evidence="15">
    <location>
        <begin position="13"/>
        <end position="36"/>
    </location>
</feature>
<dbReference type="GO" id="GO:0005886">
    <property type="term" value="C:plasma membrane"/>
    <property type="evidence" value="ECO:0007669"/>
    <property type="project" value="UniProtKB-SubCell"/>
</dbReference>
<keyword evidence="6" id="KW-0808">Transferase</keyword>
<keyword evidence="19" id="KW-1185">Reference proteome</keyword>
<name>A0A1I3ULB2_9BACT</name>
<accession>A0A1I3ULB2</accession>
<keyword evidence="7 15" id="KW-0812">Transmembrane</keyword>
<evidence type="ECO:0000313" key="19">
    <source>
        <dbReference type="Proteomes" id="UP000198635"/>
    </source>
</evidence>
<dbReference type="Proteomes" id="UP000198635">
    <property type="component" value="Unassembled WGS sequence"/>
</dbReference>
<dbReference type="SUPFAM" id="SSF47384">
    <property type="entry name" value="Homodimeric domain of signal transducing histidine kinase"/>
    <property type="match status" value="1"/>
</dbReference>
<protein>
    <recommendedName>
        <fullName evidence="3">histidine kinase</fullName>
        <ecNumber evidence="3">2.7.13.3</ecNumber>
    </recommendedName>
</protein>
<keyword evidence="13 15" id="KW-0472">Membrane</keyword>
<dbReference type="SUPFAM" id="SSF55785">
    <property type="entry name" value="PYP-like sensor domain (PAS domain)"/>
    <property type="match status" value="1"/>
</dbReference>
<keyword evidence="5" id="KW-0597">Phosphoprotein</keyword>
<evidence type="ECO:0000256" key="4">
    <source>
        <dbReference type="ARBA" id="ARBA00022475"/>
    </source>
</evidence>
<evidence type="ECO:0000313" key="18">
    <source>
        <dbReference type="EMBL" id="SFJ83685.1"/>
    </source>
</evidence>
<dbReference type="Pfam" id="PF17203">
    <property type="entry name" value="sCache_3_2"/>
    <property type="match status" value="1"/>
</dbReference>
<feature type="compositionally biased region" description="Basic and acidic residues" evidence="14">
    <location>
        <begin position="663"/>
        <end position="678"/>
    </location>
</feature>